<accession>A0A4T0FMT2</accession>
<feature type="domain" description="Putative collagen-binding" evidence="2">
    <location>
        <begin position="426"/>
        <end position="515"/>
    </location>
</feature>
<feature type="chain" id="PRO_5021018249" description="DUF4038 domain-containing protein" evidence="1">
    <location>
        <begin position="19"/>
        <end position="518"/>
    </location>
</feature>
<dbReference type="Proteomes" id="UP000310189">
    <property type="component" value="Unassembled WGS sequence"/>
</dbReference>
<keyword evidence="1" id="KW-0732">Signal</keyword>
<evidence type="ECO:0000313" key="5">
    <source>
        <dbReference type="Proteomes" id="UP000310189"/>
    </source>
</evidence>
<feature type="domain" description="Apiosidase-like catalytic" evidence="3">
    <location>
        <begin position="38"/>
        <end position="416"/>
    </location>
</feature>
<dbReference type="InterPro" id="IPR017853">
    <property type="entry name" value="GH"/>
</dbReference>
<name>A0A4T0FMT2_9BASI</name>
<dbReference type="InterPro" id="IPR024749">
    <property type="entry name" value="Collagen-bd_put"/>
</dbReference>
<dbReference type="InterPro" id="IPR025277">
    <property type="entry name" value="Apiosidase-like_cat_dom"/>
</dbReference>
<gene>
    <name evidence="4" type="ORF">E3P99_01837</name>
</gene>
<evidence type="ECO:0000256" key="1">
    <source>
        <dbReference type="SAM" id="SignalP"/>
    </source>
</evidence>
<dbReference type="EMBL" id="SPNW01000023">
    <property type="protein sequence ID" value="TIA89927.1"/>
    <property type="molecule type" value="Genomic_DNA"/>
</dbReference>
<proteinExistence type="predicted"/>
<dbReference type="AlphaFoldDB" id="A0A4T0FMT2"/>
<evidence type="ECO:0000313" key="4">
    <source>
        <dbReference type="EMBL" id="TIA89927.1"/>
    </source>
</evidence>
<evidence type="ECO:0000259" key="3">
    <source>
        <dbReference type="Pfam" id="PF13204"/>
    </source>
</evidence>
<dbReference type="Gene3D" id="3.20.20.80">
    <property type="entry name" value="Glycosidases"/>
    <property type="match status" value="1"/>
</dbReference>
<feature type="signal peptide" evidence="1">
    <location>
        <begin position="1"/>
        <end position="18"/>
    </location>
</feature>
<evidence type="ECO:0000259" key="2">
    <source>
        <dbReference type="Pfam" id="PF12904"/>
    </source>
</evidence>
<sequence length="518" mass="58086">MQMLTSLLLSALAATSAAYPSPRSSTTKWSQLEIQPHSRHLARTTTGEPFFWQADTAWELAARLNASDVDTYLADRASKGFNVIQVVALPELNGTTHPNYYGDLPLVDEDPMQPVEEYFQYLDYVIDRAADYGILTALVPTWGRWVNCGWRGEPILFNEKNARAFGQYIGNRYPGLPKMIGGDSNGDWACSIPDISEEYTSNPNQDPYAMLPNITDTRYIWSAMVSGMQEAEKAHDTDLFVTFHPTNTYLNLTGLPLAYGHNYLNTTTSPFNVSMDVVQSGHAIPGVTPSNEAIVGWDSEKNYDMVTEMRDAFIGPVIDLENHYEGAHISFKKEQPLWNSSEVRHGLWNGFFAGAAGVTYGAHSIWQFYDPVSLLDNANSFIEPQNDLARNASWRYDLHLKGAEQVQHLKNLFETLGKDTYFAIAPDNAIIDQRARAYENNRHVSALSSGGRYWVYTGYGDSFTLTLPINESTLTAKWYNPRTGEYGEDMPRDSDSLTFTPPSSGTVDDDWVFCVQIN</sequence>
<dbReference type="SUPFAM" id="SSF51445">
    <property type="entry name" value="(Trans)glycosidases"/>
    <property type="match status" value="1"/>
</dbReference>
<keyword evidence="5" id="KW-1185">Reference proteome</keyword>
<evidence type="ECO:0008006" key="6">
    <source>
        <dbReference type="Google" id="ProtNLM"/>
    </source>
</evidence>
<organism evidence="4 5">
    <name type="scientific">Wallemia hederae</name>
    <dbReference type="NCBI Taxonomy" id="1540922"/>
    <lineage>
        <taxon>Eukaryota</taxon>
        <taxon>Fungi</taxon>
        <taxon>Dikarya</taxon>
        <taxon>Basidiomycota</taxon>
        <taxon>Wallemiomycotina</taxon>
        <taxon>Wallemiomycetes</taxon>
        <taxon>Wallemiales</taxon>
        <taxon>Wallemiaceae</taxon>
        <taxon>Wallemia</taxon>
    </lineage>
</organism>
<dbReference type="Pfam" id="PF13204">
    <property type="entry name" value="Apiosidase"/>
    <property type="match status" value="1"/>
</dbReference>
<dbReference type="OrthoDB" id="2581507at2759"/>
<reference evidence="4 5" key="1">
    <citation type="submission" date="2019-03" db="EMBL/GenBank/DDBJ databases">
        <title>Sequencing 23 genomes of Wallemia ichthyophaga.</title>
        <authorList>
            <person name="Gostincar C."/>
        </authorList>
    </citation>
    <scope>NUCLEOTIDE SEQUENCE [LARGE SCALE GENOMIC DNA]</scope>
    <source>
        <strain evidence="4 5">EXF-5753</strain>
    </source>
</reference>
<comment type="caution">
    <text evidence="4">The sequence shown here is derived from an EMBL/GenBank/DDBJ whole genome shotgun (WGS) entry which is preliminary data.</text>
</comment>
<dbReference type="Pfam" id="PF12904">
    <property type="entry name" value="Collagen_bind_2"/>
    <property type="match status" value="1"/>
</dbReference>
<protein>
    <recommendedName>
        <fullName evidence="6">DUF4038 domain-containing protein</fullName>
    </recommendedName>
</protein>
<dbReference type="PANTHER" id="PTHR37836">
    <property type="entry name" value="LMO1036 PROTEIN"/>
    <property type="match status" value="1"/>
</dbReference>
<dbReference type="PANTHER" id="PTHR37836:SF2">
    <property type="entry name" value="DUF4038 DOMAIN-CONTAINING PROTEIN"/>
    <property type="match status" value="1"/>
</dbReference>